<dbReference type="EMBL" id="JACSPS010000002">
    <property type="protein sequence ID" value="MBD8018366.1"/>
    <property type="molecule type" value="Genomic_DNA"/>
</dbReference>
<keyword evidence="1" id="KW-0732">Signal</keyword>
<comment type="caution">
    <text evidence="2">The sequence shown here is derived from an EMBL/GenBank/DDBJ whole genome shotgun (WGS) entry which is preliminary data.</text>
</comment>
<evidence type="ECO:0008006" key="4">
    <source>
        <dbReference type="Google" id="ProtNLM"/>
    </source>
</evidence>
<name>A0ABR8WNW0_9FLAO</name>
<evidence type="ECO:0000313" key="2">
    <source>
        <dbReference type="EMBL" id="MBD8018366.1"/>
    </source>
</evidence>
<reference evidence="2 3" key="1">
    <citation type="submission" date="2020-08" db="EMBL/GenBank/DDBJ databases">
        <title>A Genomic Blueprint of the Chicken Gut Microbiome.</title>
        <authorList>
            <person name="Gilroy R."/>
            <person name="Ravi A."/>
            <person name="Getino M."/>
            <person name="Pursley I."/>
            <person name="Horton D.L."/>
            <person name="Alikhan N.-F."/>
            <person name="Baker D."/>
            <person name="Gharbi K."/>
            <person name="Hall N."/>
            <person name="Watson M."/>
            <person name="Adriaenssens E.M."/>
            <person name="Foster-Nyarko E."/>
            <person name="Jarju S."/>
            <person name="Secka A."/>
            <person name="Antonio M."/>
            <person name="Oren A."/>
            <person name="Chaudhuri R."/>
            <person name="La Ragione R.M."/>
            <person name="Hildebrand F."/>
            <person name="Pallen M.J."/>
        </authorList>
    </citation>
    <scope>NUCLEOTIDE SEQUENCE [LARGE SCALE GENOMIC DNA]</scope>
    <source>
        <strain evidence="2 3">Sa1CVA4</strain>
    </source>
</reference>
<feature type="chain" id="PRO_5046974190" description="DUF4142 domain-containing protein" evidence="1">
    <location>
        <begin position="19"/>
        <end position="153"/>
    </location>
</feature>
<evidence type="ECO:0000313" key="3">
    <source>
        <dbReference type="Proteomes" id="UP000626242"/>
    </source>
</evidence>
<organism evidence="2 3">
    <name type="scientific">Kaistella pullorum</name>
    <dbReference type="NCBI Taxonomy" id="2763074"/>
    <lineage>
        <taxon>Bacteria</taxon>
        <taxon>Pseudomonadati</taxon>
        <taxon>Bacteroidota</taxon>
        <taxon>Flavobacteriia</taxon>
        <taxon>Flavobacteriales</taxon>
        <taxon>Weeksellaceae</taxon>
        <taxon>Chryseobacterium group</taxon>
        <taxon>Kaistella</taxon>
    </lineage>
</organism>
<dbReference type="Proteomes" id="UP000626242">
    <property type="component" value="Unassembled WGS sequence"/>
</dbReference>
<protein>
    <recommendedName>
        <fullName evidence="4">DUF4142 domain-containing protein</fullName>
    </recommendedName>
</protein>
<accession>A0ABR8WNW0</accession>
<proteinExistence type="predicted"/>
<gene>
    <name evidence="2" type="ORF">H9628_07765</name>
</gene>
<feature type="signal peptide" evidence="1">
    <location>
        <begin position="1"/>
        <end position="18"/>
    </location>
</feature>
<evidence type="ECO:0000256" key="1">
    <source>
        <dbReference type="SAM" id="SignalP"/>
    </source>
</evidence>
<sequence length="153" mass="17599">MKSLLILIFSVSTLTLNAQNLVSYRDLMKKGVESETATKTLVENSKKAFESTKKPIFEAFYAMGNLLLAKHAGNPMKRFSYFRKGKSALDNAAKTDPKNVEIRFLRYVTQQQAPAFLGYNKDMKADKELILREYKNLEDKDLVQRIKRHFKIG</sequence>
<keyword evidence="3" id="KW-1185">Reference proteome</keyword>
<dbReference type="RefSeq" id="WP_251833556.1">
    <property type="nucleotide sequence ID" value="NZ_JACSPS010000002.1"/>
</dbReference>